<organism evidence="2 3">
    <name type="scientific">Streptomyces avermitilis</name>
    <dbReference type="NCBI Taxonomy" id="33903"/>
    <lineage>
        <taxon>Bacteria</taxon>
        <taxon>Bacillati</taxon>
        <taxon>Actinomycetota</taxon>
        <taxon>Actinomycetes</taxon>
        <taxon>Kitasatosporales</taxon>
        <taxon>Streptomycetaceae</taxon>
        <taxon>Streptomyces</taxon>
    </lineage>
</organism>
<dbReference type="Proteomes" id="UP000302139">
    <property type="component" value="Unassembled WGS sequence"/>
</dbReference>
<proteinExistence type="predicted"/>
<reference evidence="2 3" key="1">
    <citation type="submission" date="2019-04" db="EMBL/GenBank/DDBJ databases">
        <title>Draft genome sequences of Streptomyces avermitilis NBRC 14893.</title>
        <authorList>
            <person name="Komaki H."/>
            <person name="Tamura T."/>
            <person name="Hosoyama A."/>
        </authorList>
    </citation>
    <scope>NUCLEOTIDE SEQUENCE [LARGE SCALE GENOMIC DNA]</scope>
    <source>
        <strain evidence="2 3">NBRC 14893</strain>
    </source>
</reference>
<protein>
    <submittedName>
        <fullName evidence="2">Uncharacterized protein</fullName>
    </submittedName>
</protein>
<evidence type="ECO:0000313" key="3">
    <source>
        <dbReference type="Proteomes" id="UP000302139"/>
    </source>
</evidence>
<accession>A0A4D4MEC5</accession>
<evidence type="ECO:0000256" key="1">
    <source>
        <dbReference type="SAM" id="MobiDB-lite"/>
    </source>
</evidence>
<feature type="region of interest" description="Disordered" evidence="1">
    <location>
        <begin position="1"/>
        <end position="49"/>
    </location>
</feature>
<comment type="caution">
    <text evidence="2">The sequence shown here is derived from an EMBL/GenBank/DDBJ whole genome shotgun (WGS) entry which is preliminary data.</text>
</comment>
<dbReference type="EMBL" id="BJHX01000004">
    <property type="protein sequence ID" value="GDY70320.1"/>
    <property type="molecule type" value="Genomic_DNA"/>
</dbReference>
<sequence>MTITEVPQRAAPDTPVSRPPTAVSDAPPTVSGAASNVSRTQKRNAIKPAHDRLMTVLSVAAAIGGR</sequence>
<evidence type="ECO:0000313" key="2">
    <source>
        <dbReference type="EMBL" id="GDY70320.1"/>
    </source>
</evidence>
<dbReference type="AlphaFoldDB" id="A0A4D4MEC5"/>
<gene>
    <name evidence="2" type="ORF">SAV14893_097130</name>
</gene>
<name>A0A4D4MEC5_STRAX</name>